<dbReference type="AlphaFoldDB" id="A0AAN6TAB4"/>
<feature type="signal peptide" evidence="1">
    <location>
        <begin position="1"/>
        <end position="19"/>
    </location>
</feature>
<dbReference type="EMBL" id="MU853349">
    <property type="protein sequence ID" value="KAK4110668.1"/>
    <property type="molecule type" value="Genomic_DNA"/>
</dbReference>
<accession>A0AAN6TAB4</accession>
<protein>
    <submittedName>
        <fullName evidence="2">Uncharacterized protein</fullName>
    </submittedName>
</protein>
<evidence type="ECO:0000256" key="1">
    <source>
        <dbReference type="SAM" id="SignalP"/>
    </source>
</evidence>
<organism evidence="2 3">
    <name type="scientific">Canariomyces notabilis</name>
    <dbReference type="NCBI Taxonomy" id="2074819"/>
    <lineage>
        <taxon>Eukaryota</taxon>
        <taxon>Fungi</taxon>
        <taxon>Dikarya</taxon>
        <taxon>Ascomycota</taxon>
        <taxon>Pezizomycotina</taxon>
        <taxon>Sordariomycetes</taxon>
        <taxon>Sordariomycetidae</taxon>
        <taxon>Sordariales</taxon>
        <taxon>Chaetomiaceae</taxon>
        <taxon>Canariomyces</taxon>
    </lineage>
</organism>
<name>A0AAN6TAB4_9PEZI</name>
<feature type="chain" id="PRO_5042971827" evidence="1">
    <location>
        <begin position="20"/>
        <end position="107"/>
    </location>
</feature>
<dbReference type="GeneID" id="89932969"/>
<proteinExistence type="predicted"/>
<evidence type="ECO:0000313" key="2">
    <source>
        <dbReference type="EMBL" id="KAK4110668.1"/>
    </source>
</evidence>
<keyword evidence="3" id="KW-1185">Reference proteome</keyword>
<dbReference type="Proteomes" id="UP001302812">
    <property type="component" value="Unassembled WGS sequence"/>
</dbReference>
<comment type="caution">
    <text evidence="2">The sequence shown here is derived from an EMBL/GenBank/DDBJ whole genome shotgun (WGS) entry which is preliminary data.</text>
</comment>
<sequence length="107" mass="11892">MILSLLGAVVLRWLAMTHCKPDVEITVFGTGNTGLPIMLNALVVAGSWDEIVGLGKMRSDEMGLHILHLSTYVIESFRLVHGSSLYVLYVHTEQYRNRLIIIPSIVS</sequence>
<reference evidence="2" key="2">
    <citation type="submission" date="2023-05" db="EMBL/GenBank/DDBJ databases">
        <authorList>
            <consortium name="Lawrence Berkeley National Laboratory"/>
            <person name="Steindorff A."/>
            <person name="Hensen N."/>
            <person name="Bonometti L."/>
            <person name="Westerberg I."/>
            <person name="Brannstrom I.O."/>
            <person name="Guillou S."/>
            <person name="Cros-Aarteil S."/>
            <person name="Calhoun S."/>
            <person name="Haridas S."/>
            <person name="Kuo A."/>
            <person name="Mondo S."/>
            <person name="Pangilinan J."/>
            <person name="Riley R."/>
            <person name="Labutti K."/>
            <person name="Andreopoulos B."/>
            <person name="Lipzen A."/>
            <person name="Chen C."/>
            <person name="Yanf M."/>
            <person name="Daum C."/>
            <person name="Ng V."/>
            <person name="Clum A."/>
            <person name="Ohm R."/>
            <person name="Martin F."/>
            <person name="Silar P."/>
            <person name="Natvig D."/>
            <person name="Lalanne C."/>
            <person name="Gautier V."/>
            <person name="Ament-Velasquez S.L."/>
            <person name="Kruys A."/>
            <person name="Hutchinson M.I."/>
            <person name="Powell A.J."/>
            <person name="Barry K."/>
            <person name="Miller A.N."/>
            <person name="Grigoriev I.V."/>
            <person name="Debuchy R."/>
            <person name="Gladieux P."/>
            <person name="Thoren M.H."/>
            <person name="Johannesson H."/>
        </authorList>
    </citation>
    <scope>NUCLEOTIDE SEQUENCE</scope>
    <source>
        <strain evidence="2">CBS 508.74</strain>
    </source>
</reference>
<dbReference type="RefSeq" id="XP_064668238.1">
    <property type="nucleotide sequence ID" value="XM_064808846.1"/>
</dbReference>
<reference evidence="2" key="1">
    <citation type="journal article" date="2023" name="Mol. Phylogenet. Evol.">
        <title>Genome-scale phylogeny and comparative genomics of the fungal order Sordariales.</title>
        <authorList>
            <person name="Hensen N."/>
            <person name="Bonometti L."/>
            <person name="Westerberg I."/>
            <person name="Brannstrom I.O."/>
            <person name="Guillou S."/>
            <person name="Cros-Aarteil S."/>
            <person name="Calhoun S."/>
            <person name="Haridas S."/>
            <person name="Kuo A."/>
            <person name="Mondo S."/>
            <person name="Pangilinan J."/>
            <person name="Riley R."/>
            <person name="LaButti K."/>
            <person name="Andreopoulos B."/>
            <person name="Lipzen A."/>
            <person name="Chen C."/>
            <person name="Yan M."/>
            <person name="Daum C."/>
            <person name="Ng V."/>
            <person name="Clum A."/>
            <person name="Steindorff A."/>
            <person name="Ohm R.A."/>
            <person name="Martin F."/>
            <person name="Silar P."/>
            <person name="Natvig D.O."/>
            <person name="Lalanne C."/>
            <person name="Gautier V."/>
            <person name="Ament-Velasquez S.L."/>
            <person name="Kruys A."/>
            <person name="Hutchinson M.I."/>
            <person name="Powell A.J."/>
            <person name="Barry K."/>
            <person name="Miller A.N."/>
            <person name="Grigoriev I.V."/>
            <person name="Debuchy R."/>
            <person name="Gladieux P."/>
            <person name="Hiltunen Thoren M."/>
            <person name="Johannesson H."/>
        </authorList>
    </citation>
    <scope>NUCLEOTIDE SEQUENCE</scope>
    <source>
        <strain evidence="2">CBS 508.74</strain>
    </source>
</reference>
<gene>
    <name evidence="2" type="ORF">N656DRAFT_195401</name>
</gene>
<keyword evidence="1" id="KW-0732">Signal</keyword>
<evidence type="ECO:0000313" key="3">
    <source>
        <dbReference type="Proteomes" id="UP001302812"/>
    </source>
</evidence>